<dbReference type="GO" id="GO:0006412">
    <property type="term" value="P:translation"/>
    <property type="evidence" value="ECO:0007669"/>
    <property type="project" value="InterPro"/>
</dbReference>
<dbReference type="PROSITE" id="PS00937">
    <property type="entry name" value="RIBOSOMAL_L20"/>
    <property type="match status" value="1"/>
</dbReference>
<dbReference type="GO" id="GO:0005840">
    <property type="term" value="C:ribosome"/>
    <property type="evidence" value="ECO:0007669"/>
    <property type="project" value="UniProtKB-KW"/>
</dbReference>
<dbReference type="STRING" id="273035.SKUN_00694"/>
<keyword evidence="4 8" id="KW-0689">Ribosomal protein</keyword>
<evidence type="ECO:0000256" key="4">
    <source>
        <dbReference type="ARBA" id="ARBA00022980"/>
    </source>
</evidence>
<evidence type="ECO:0000256" key="2">
    <source>
        <dbReference type="ARBA" id="ARBA00022730"/>
    </source>
</evidence>
<dbReference type="InterPro" id="IPR035566">
    <property type="entry name" value="Ribosomal_protein_bL20_C"/>
</dbReference>
<dbReference type="SUPFAM" id="SSF74731">
    <property type="entry name" value="Ribosomal protein L20"/>
    <property type="match status" value="1"/>
</dbReference>
<dbReference type="Proteomes" id="UP000062963">
    <property type="component" value="Chromosome"/>
</dbReference>
<dbReference type="KEGG" id="skn:SKUN_00694"/>
<accession>A0A0K2JH63</accession>
<dbReference type="CDD" id="cd07026">
    <property type="entry name" value="Ribosomal_L20"/>
    <property type="match status" value="1"/>
</dbReference>
<keyword evidence="2 8" id="KW-0699">rRNA-binding</keyword>
<proteinExistence type="inferred from homology"/>
<keyword evidence="11" id="KW-1185">Reference proteome</keyword>
<dbReference type="GO" id="GO:1990904">
    <property type="term" value="C:ribonucleoprotein complex"/>
    <property type="evidence" value="ECO:0007669"/>
    <property type="project" value="UniProtKB-KW"/>
</dbReference>
<comment type="function">
    <text evidence="6 8 9">Binds directly to 23S ribosomal RNA and is necessary for the in vitro assembly process of the 50S ribosomal subunit. It is not involved in the protein synthesizing functions of that subunit.</text>
</comment>
<dbReference type="PRINTS" id="PR00062">
    <property type="entry name" value="RIBOSOMALL20"/>
</dbReference>
<evidence type="ECO:0000256" key="9">
    <source>
        <dbReference type="RuleBase" id="RU000560"/>
    </source>
</evidence>
<dbReference type="NCBIfam" id="TIGR01032">
    <property type="entry name" value="rplT_bact"/>
    <property type="match status" value="1"/>
</dbReference>
<dbReference type="HAMAP" id="MF_00382">
    <property type="entry name" value="Ribosomal_bL20"/>
    <property type="match status" value="1"/>
</dbReference>
<comment type="similarity">
    <text evidence="1 8 9">Belongs to the bacterial ribosomal protein bL20 family.</text>
</comment>
<dbReference type="RefSeq" id="WP_053390829.1">
    <property type="nucleotide sequence ID" value="NZ_CP010899.1"/>
</dbReference>
<evidence type="ECO:0000313" key="10">
    <source>
        <dbReference type="EMBL" id="ALA97586.1"/>
    </source>
</evidence>
<protein>
    <recommendedName>
        <fullName evidence="7 8">Large ribosomal subunit protein bL20</fullName>
    </recommendedName>
</protein>
<evidence type="ECO:0000256" key="1">
    <source>
        <dbReference type="ARBA" id="ARBA00007698"/>
    </source>
</evidence>
<dbReference type="GO" id="GO:0003735">
    <property type="term" value="F:structural constituent of ribosome"/>
    <property type="evidence" value="ECO:0007669"/>
    <property type="project" value="InterPro"/>
</dbReference>
<evidence type="ECO:0000313" key="11">
    <source>
        <dbReference type="Proteomes" id="UP000062963"/>
    </source>
</evidence>
<dbReference type="Gene3D" id="1.10.1900.20">
    <property type="entry name" value="Ribosomal protein L20"/>
    <property type="match status" value="1"/>
</dbReference>
<reference evidence="10 11" key="1">
    <citation type="journal article" date="2015" name="Genome Announc.">
        <title>Complete Genome Sequence of Spiroplasma kunkelii Strain CR2-3x, Causal Agent of Corn Stunt Disease in Zea mays L.</title>
        <authorList>
            <person name="Davis R.E."/>
            <person name="Shao J."/>
            <person name="Dally E.L."/>
            <person name="Zhao Y."/>
            <person name="Gasparich G.E."/>
            <person name="Gaynor B.J."/>
            <person name="Athey J.C."/>
            <person name="Harrison N.A."/>
            <person name="Donofrio N."/>
        </authorList>
    </citation>
    <scope>NUCLEOTIDE SEQUENCE [LARGE SCALE GENOMIC DNA]</scope>
    <source>
        <strain evidence="10 11">CR2-3x</strain>
    </source>
</reference>
<dbReference type="Gene3D" id="6.10.160.10">
    <property type="match status" value="1"/>
</dbReference>
<dbReference type="PANTHER" id="PTHR10986">
    <property type="entry name" value="39S RIBOSOMAL PROTEIN L20"/>
    <property type="match status" value="1"/>
</dbReference>
<dbReference type="GO" id="GO:0000027">
    <property type="term" value="P:ribosomal large subunit assembly"/>
    <property type="evidence" value="ECO:0007669"/>
    <property type="project" value="UniProtKB-UniRule"/>
</dbReference>
<evidence type="ECO:0000256" key="8">
    <source>
        <dbReference type="HAMAP-Rule" id="MF_00382"/>
    </source>
</evidence>
<evidence type="ECO:0000256" key="3">
    <source>
        <dbReference type="ARBA" id="ARBA00022884"/>
    </source>
</evidence>
<dbReference type="EMBL" id="CP010899">
    <property type="protein sequence ID" value="ALA97586.1"/>
    <property type="molecule type" value="Genomic_DNA"/>
</dbReference>
<evidence type="ECO:0000256" key="5">
    <source>
        <dbReference type="ARBA" id="ARBA00023274"/>
    </source>
</evidence>
<gene>
    <name evidence="8 10" type="primary">rplT</name>
    <name evidence="10" type="ORF">SKUN_00694</name>
</gene>
<dbReference type="AlphaFoldDB" id="A0A0K2JH63"/>
<name>A0A0K2JH63_SPIKU</name>
<keyword evidence="3 8" id="KW-0694">RNA-binding</keyword>
<organism evidence="10 11">
    <name type="scientific">Spiroplasma kunkelii CR2-3x</name>
    <dbReference type="NCBI Taxonomy" id="273035"/>
    <lineage>
        <taxon>Bacteria</taxon>
        <taxon>Bacillati</taxon>
        <taxon>Mycoplasmatota</taxon>
        <taxon>Mollicutes</taxon>
        <taxon>Entomoplasmatales</taxon>
        <taxon>Spiroplasmataceae</taxon>
        <taxon>Spiroplasma</taxon>
    </lineage>
</organism>
<dbReference type="InterPro" id="IPR049946">
    <property type="entry name" value="RIBOSOMAL_L20_CS"/>
</dbReference>
<evidence type="ECO:0000256" key="7">
    <source>
        <dbReference type="ARBA" id="ARBA00035172"/>
    </source>
</evidence>
<sequence length="119" mass="14131">MARVKGGPTTRKRRKNIIKEAKGYFGTKSTHYKKAKEQVMKSWAYAFRDRKQRKRDFRSLWIQRINAAVREHDMSYSQFMNGLNKTNIEVNRKMLSELAIHNPNEFKVLVEKSKQALKN</sequence>
<keyword evidence="5 8" id="KW-0687">Ribonucleoprotein</keyword>
<dbReference type="Pfam" id="PF00453">
    <property type="entry name" value="Ribosomal_L20"/>
    <property type="match status" value="1"/>
</dbReference>
<dbReference type="PATRIC" id="fig|273035.7.peg.840"/>
<dbReference type="OrthoDB" id="9808966at2"/>
<dbReference type="GO" id="GO:0019843">
    <property type="term" value="F:rRNA binding"/>
    <property type="evidence" value="ECO:0007669"/>
    <property type="project" value="UniProtKB-UniRule"/>
</dbReference>
<evidence type="ECO:0000256" key="6">
    <source>
        <dbReference type="ARBA" id="ARBA00024775"/>
    </source>
</evidence>
<dbReference type="InterPro" id="IPR005813">
    <property type="entry name" value="Ribosomal_bL20"/>
</dbReference>
<dbReference type="FunFam" id="1.10.1900.20:FF:000001">
    <property type="entry name" value="50S ribosomal protein L20"/>
    <property type="match status" value="1"/>
</dbReference>